<dbReference type="STRING" id="1071383.J7RYK2"/>
<reference evidence="3 4" key="1">
    <citation type="journal article" date="2011" name="Proc. Natl. Acad. Sci. U.S.A.">
        <title>Evolutionary erosion of yeast sex chromosomes by mating-type switching accidents.</title>
        <authorList>
            <person name="Gordon J.L."/>
            <person name="Armisen D."/>
            <person name="Proux-Wera E."/>
            <person name="Oheigeartaigh S.S."/>
            <person name="Byrne K.P."/>
            <person name="Wolfe K.H."/>
        </authorList>
    </citation>
    <scope>NUCLEOTIDE SEQUENCE [LARGE SCALE GENOMIC DNA]</scope>
    <source>
        <strain evidence="4">ATCC MYA-139 / BCRC 22969 / CBS 8797 / CCRC 22969 / KCTC 17520 / NBRC 10181 / NCYC 3082</strain>
    </source>
</reference>
<dbReference type="PANTHER" id="PTHR18063:SF6">
    <property type="entry name" value="UBIQUITIN CARBOXYL-TERMINAL HYDROLASE"/>
    <property type="match status" value="1"/>
</dbReference>
<dbReference type="GO" id="GO:1990380">
    <property type="term" value="F:K48-linked deubiquitinase activity"/>
    <property type="evidence" value="ECO:0007669"/>
    <property type="project" value="EnsemblFungi"/>
</dbReference>
<dbReference type="GO" id="GO:0004843">
    <property type="term" value="F:cysteine-type deubiquitinase activity"/>
    <property type="evidence" value="ECO:0007669"/>
    <property type="project" value="InterPro"/>
</dbReference>
<dbReference type="OrthoDB" id="10261212at2759"/>
<reference evidence="4" key="2">
    <citation type="submission" date="2012-08" db="EMBL/GenBank/DDBJ databases">
        <title>Genome sequence of Kazachstania naganishii.</title>
        <authorList>
            <person name="Gordon J.L."/>
            <person name="Armisen D."/>
            <person name="Proux-Wera E."/>
            <person name="OhEigeartaigh S.S."/>
            <person name="Byrne K.P."/>
            <person name="Wolfe K.H."/>
        </authorList>
    </citation>
    <scope>NUCLEOTIDE SEQUENCE [LARGE SCALE GENOMIC DNA]</scope>
    <source>
        <strain evidence="4">ATCC MYA-139 / BCRC 22969 / CBS 8797 / CCRC 22969 / KCTC 17520 / NBRC 10181 / NCYC 3082</strain>
    </source>
</reference>
<dbReference type="HOGENOM" id="CLU_022566_0_0_1"/>
<feature type="domain" description="MINDY deubiquitinase" evidence="2">
    <location>
        <begin position="5"/>
        <end position="300"/>
    </location>
</feature>
<feature type="compositionally biased region" description="Basic residues" evidence="1">
    <location>
        <begin position="363"/>
        <end position="387"/>
    </location>
</feature>
<keyword evidence="4" id="KW-1185">Reference proteome</keyword>
<dbReference type="InterPro" id="IPR007518">
    <property type="entry name" value="MINDY"/>
</dbReference>
<dbReference type="eggNOG" id="KOG2427">
    <property type="taxonomic scope" value="Eukaryota"/>
</dbReference>
<dbReference type="GO" id="GO:0071108">
    <property type="term" value="P:protein K48-linked deubiquitination"/>
    <property type="evidence" value="ECO:0007669"/>
    <property type="project" value="EnsemblFungi"/>
</dbReference>
<dbReference type="EMBL" id="HE978317">
    <property type="protein sequence ID" value="CCK70247.1"/>
    <property type="molecule type" value="Genomic_DNA"/>
</dbReference>
<dbReference type="RefSeq" id="XP_022464493.1">
    <property type="nucleotide sequence ID" value="XM_022607948.1"/>
</dbReference>
<dbReference type="OMA" id="GVEMSIF"/>
<feature type="region of interest" description="Disordered" evidence="1">
    <location>
        <begin position="84"/>
        <end position="119"/>
    </location>
</feature>
<dbReference type="AlphaFoldDB" id="J7RYK2"/>
<evidence type="ECO:0000313" key="3">
    <source>
        <dbReference type="EMBL" id="CCK70247.1"/>
    </source>
</evidence>
<sequence>MSNLVFATKVVTFDRSHHTILLQNENGPCALLALVNVLLLSPKHRKLAKPLIELAEGMKNVPLQEILPVLADISIDNCFNLRGESSGDIKQEEEEEAGEEEGRDDDDDDDDDDEDDDGGSIDQLLLLLPELHTGLNVNPRFDGTFAKTSQETSKVFKLYNVPLVHGWVYNGDEKLSHYSYEEAQDLLTKACDIEHAKDITPIPIDGDNAELLSESAMLKEFLQCSATQLTEDGLRKLHKTLKDDDFCVLFRNDHFSTMYKHDGVLYLLVTDLGFRRHKDIVWEALITISGSDNVFCNDKFIETPLKVMRNDTGIGEEQPEEGIYTGEEFQQRKNDEAFAAQLQSEEDSRMARQMVREQDSGHRQTRSSKRGKPFKQPVKKHTKHTVKIKSDNSTQKKKADCIVM</sequence>
<gene>
    <name evidence="3" type="primary">KNAG0D05080</name>
    <name evidence="3" type="ordered locus">KNAG_0D05080</name>
</gene>
<dbReference type="Proteomes" id="UP000006310">
    <property type="component" value="Chromosome 4"/>
</dbReference>
<dbReference type="InterPro" id="IPR033979">
    <property type="entry name" value="MINDY_domain"/>
</dbReference>
<dbReference type="GO" id="GO:0016807">
    <property type="term" value="F:cysteine-type carboxypeptidase activity"/>
    <property type="evidence" value="ECO:0007669"/>
    <property type="project" value="EnsemblFungi"/>
</dbReference>
<feature type="compositionally biased region" description="Acidic residues" evidence="1">
    <location>
        <begin position="91"/>
        <end position="119"/>
    </location>
</feature>
<protein>
    <recommendedName>
        <fullName evidence="2">MINDY deubiquitinase domain-containing protein</fullName>
    </recommendedName>
</protein>
<evidence type="ECO:0000256" key="1">
    <source>
        <dbReference type="SAM" id="MobiDB-lite"/>
    </source>
</evidence>
<dbReference type="KEGG" id="kng:KNAG_0D05080"/>
<evidence type="ECO:0000259" key="2">
    <source>
        <dbReference type="Pfam" id="PF04424"/>
    </source>
</evidence>
<dbReference type="GO" id="GO:0071444">
    <property type="term" value="P:cellular response to pheromone"/>
    <property type="evidence" value="ECO:0007669"/>
    <property type="project" value="EnsemblFungi"/>
</dbReference>
<dbReference type="Pfam" id="PF04424">
    <property type="entry name" value="MINDY_DUB"/>
    <property type="match status" value="1"/>
</dbReference>
<name>J7RYK2_HUIN7</name>
<dbReference type="GO" id="GO:0005829">
    <property type="term" value="C:cytosol"/>
    <property type="evidence" value="ECO:0007669"/>
    <property type="project" value="TreeGrafter"/>
</dbReference>
<dbReference type="GeneID" id="34525936"/>
<feature type="compositionally biased region" description="Basic and acidic residues" evidence="1">
    <location>
        <begin position="347"/>
        <end position="362"/>
    </location>
</feature>
<evidence type="ECO:0000313" key="4">
    <source>
        <dbReference type="Proteomes" id="UP000006310"/>
    </source>
</evidence>
<accession>J7RYK2</accession>
<feature type="region of interest" description="Disordered" evidence="1">
    <location>
        <begin position="347"/>
        <end position="404"/>
    </location>
</feature>
<dbReference type="GO" id="GO:0071944">
    <property type="term" value="C:cell periphery"/>
    <property type="evidence" value="ECO:0007669"/>
    <property type="project" value="TreeGrafter"/>
</dbReference>
<dbReference type="PANTHER" id="PTHR18063">
    <property type="entry name" value="NF-E2 INDUCIBLE PROTEIN"/>
    <property type="match status" value="1"/>
</dbReference>
<organism evidence="3 4">
    <name type="scientific">Huiozyma naganishii (strain ATCC MYA-139 / BCRC 22969 / CBS 8797 / KCTC 17520 / NBRC 10181 / NCYC 3082 / Yp74L-3)</name>
    <name type="common">Yeast</name>
    <name type="synonym">Kazachstania naganishii</name>
    <dbReference type="NCBI Taxonomy" id="1071383"/>
    <lineage>
        <taxon>Eukaryota</taxon>
        <taxon>Fungi</taxon>
        <taxon>Dikarya</taxon>
        <taxon>Ascomycota</taxon>
        <taxon>Saccharomycotina</taxon>
        <taxon>Saccharomycetes</taxon>
        <taxon>Saccharomycetales</taxon>
        <taxon>Saccharomycetaceae</taxon>
        <taxon>Huiozyma</taxon>
    </lineage>
</organism>
<proteinExistence type="predicted"/>